<dbReference type="Gene3D" id="3.40.720.10">
    <property type="entry name" value="Alkaline Phosphatase, subunit A"/>
    <property type="match status" value="1"/>
</dbReference>
<comment type="caution">
    <text evidence="2">The sequence shown here is derived from an EMBL/GenBank/DDBJ whole genome shotgun (WGS) entry which is preliminary data.</text>
</comment>
<evidence type="ECO:0000256" key="1">
    <source>
        <dbReference type="SAM" id="MobiDB-lite"/>
    </source>
</evidence>
<name>A0ABQ4KN77_9BACI</name>
<protein>
    <recommendedName>
        <fullName evidence="4">N-sulphoglucosamine sulphohydrolase C-terminal domain-containing protein</fullName>
    </recommendedName>
</protein>
<accession>A0ABQ4KN77</accession>
<proteinExistence type="predicted"/>
<sequence>MQYLTDGKFKYIWLPRLNREQLFDLQNDPKESKDLADVENYHSVLLKWRGRMAQKLEPRNSGLTEGERLVDQAGKPPPISPKYEERMRAER</sequence>
<dbReference type="SUPFAM" id="SSF53649">
    <property type="entry name" value="Alkaline phosphatase-like"/>
    <property type="match status" value="1"/>
</dbReference>
<dbReference type="InterPro" id="IPR017850">
    <property type="entry name" value="Alkaline_phosphatase_core_sf"/>
</dbReference>
<keyword evidence="3" id="KW-1185">Reference proteome</keyword>
<dbReference type="RefSeq" id="WP_158322427.1">
    <property type="nucleotide sequence ID" value="NZ_BORB01000044.1"/>
</dbReference>
<feature type="region of interest" description="Disordered" evidence="1">
    <location>
        <begin position="57"/>
        <end position="91"/>
    </location>
</feature>
<evidence type="ECO:0000313" key="2">
    <source>
        <dbReference type="EMBL" id="GIN59400.1"/>
    </source>
</evidence>
<organism evidence="2 3">
    <name type="scientific">Lederbergia ruris</name>
    <dbReference type="NCBI Taxonomy" id="217495"/>
    <lineage>
        <taxon>Bacteria</taxon>
        <taxon>Bacillati</taxon>
        <taxon>Bacillota</taxon>
        <taxon>Bacilli</taxon>
        <taxon>Bacillales</taxon>
        <taxon>Bacillaceae</taxon>
        <taxon>Lederbergia</taxon>
    </lineage>
</organism>
<dbReference type="EMBL" id="BORB01000044">
    <property type="protein sequence ID" value="GIN59400.1"/>
    <property type="molecule type" value="Genomic_DNA"/>
</dbReference>
<feature type="compositionally biased region" description="Basic and acidic residues" evidence="1">
    <location>
        <begin position="82"/>
        <end position="91"/>
    </location>
</feature>
<reference evidence="2 3" key="1">
    <citation type="submission" date="2021-03" db="EMBL/GenBank/DDBJ databases">
        <title>Antimicrobial resistance genes in bacteria isolated from Japanese honey, and their potential for conferring macrolide and lincosamide resistance in the American foulbrood pathogen Paenibacillus larvae.</title>
        <authorList>
            <person name="Okamoto M."/>
            <person name="Kumagai M."/>
            <person name="Kanamori H."/>
            <person name="Takamatsu D."/>
        </authorList>
    </citation>
    <scope>NUCLEOTIDE SEQUENCE [LARGE SCALE GENOMIC DNA]</scope>
    <source>
        <strain evidence="2 3">J8TS2</strain>
    </source>
</reference>
<evidence type="ECO:0000313" key="3">
    <source>
        <dbReference type="Proteomes" id="UP000679950"/>
    </source>
</evidence>
<evidence type="ECO:0008006" key="4">
    <source>
        <dbReference type="Google" id="ProtNLM"/>
    </source>
</evidence>
<dbReference type="Proteomes" id="UP000679950">
    <property type="component" value="Unassembled WGS sequence"/>
</dbReference>
<gene>
    <name evidence="2" type="ORF">J8TS2_37190</name>
</gene>